<dbReference type="PROSITE" id="PS51387">
    <property type="entry name" value="FAD_PCMH"/>
    <property type="match status" value="1"/>
</dbReference>
<organism evidence="7 8">
    <name type="scientific">Oceanococcus atlanticus</name>
    <dbReference type="NCBI Taxonomy" id="1317117"/>
    <lineage>
        <taxon>Bacteria</taxon>
        <taxon>Pseudomonadati</taxon>
        <taxon>Pseudomonadota</taxon>
        <taxon>Gammaproteobacteria</taxon>
        <taxon>Chromatiales</taxon>
        <taxon>Oceanococcaceae</taxon>
        <taxon>Oceanococcus</taxon>
    </lineage>
</organism>
<keyword evidence="5" id="KW-0560">Oxidoreductase</keyword>
<evidence type="ECO:0000256" key="5">
    <source>
        <dbReference type="ARBA" id="ARBA00023002"/>
    </source>
</evidence>
<dbReference type="SUPFAM" id="SSF56176">
    <property type="entry name" value="FAD-binding/transporter-associated domain-like"/>
    <property type="match status" value="1"/>
</dbReference>
<proteinExistence type="inferred from homology"/>
<dbReference type="Pfam" id="PF02913">
    <property type="entry name" value="FAD-oxidase_C"/>
    <property type="match status" value="1"/>
</dbReference>
<name>A0A1Y1SAN9_9GAMM</name>
<dbReference type="Gene3D" id="3.30.70.2190">
    <property type="match status" value="1"/>
</dbReference>
<dbReference type="OrthoDB" id="9811557at2"/>
<dbReference type="Gene3D" id="3.30.43.10">
    <property type="entry name" value="Uridine Diphospho-n-acetylenolpyruvylglucosamine Reductase, domain 2"/>
    <property type="match status" value="1"/>
</dbReference>
<comment type="cofactor">
    <cofactor evidence="1">
        <name>FAD</name>
        <dbReference type="ChEBI" id="CHEBI:57692"/>
    </cofactor>
</comment>
<dbReference type="EMBL" id="AQQV01000004">
    <property type="protein sequence ID" value="ORE85477.1"/>
    <property type="molecule type" value="Genomic_DNA"/>
</dbReference>
<dbReference type="InterPro" id="IPR016167">
    <property type="entry name" value="FAD-bd_PCMH_sub1"/>
</dbReference>
<evidence type="ECO:0000256" key="3">
    <source>
        <dbReference type="ARBA" id="ARBA00022630"/>
    </source>
</evidence>
<dbReference type="Proteomes" id="UP000192342">
    <property type="component" value="Unassembled WGS sequence"/>
</dbReference>
<dbReference type="PANTHER" id="PTHR42934">
    <property type="entry name" value="GLYCOLATE OXIDASE SUBUNIT GLCD"/>
    <property type="match status" value="1"/>
</dbReference>
<keyword evidence="3" id="KW-0285">Flavoprotein</keyword>
<dbReference type="InterPro" id="IPR004113">
    <property type="entry name" value="FAD-bd_oxidored_4_C"/>
</dbReference>
<dbReference type="InterPro" id="IPR016171">
    <property type="entry name" value="Vanillyl_alc_oxidase_C-sub2"/>
</dbReference>
<accession>A0A1Y1SAN9</accession>
<dbReference type="FunFam" id="3.30.70.2740:FF:000001">
    <property type="entry name" value="D-lactate dehydrogenase mitochondrial"/>
    <property type="match status" value="1"/>
</dbReference>
<dbReference type="Gene3D" id="3.30.70.2740">
    <property type="match status" value="1"/>
</dbReference>
<evidence type="ECO:0000256" key="2">
    <source>
        <dbReference type="ARBA" id="ARBA00008000"/>
    </source>
</evidence>
<protein>
    <submittedName>
        <fullName evidence="7">D-lactate dehydrogenase</fullName>
    </submittedName>
</protein>
<dbReference type="InterPro" id="IPR036318">
    <property type="entry name" value="FAD-bd_PCMH-like_sf"/>
</dbReference>
<evidence type="ECO:0000313" key="7">
    <source>
        <dbReference type="EMBL" id="ORE85477.1"/>
    </source>
</evidence>
<reference evidence="7 8" key="1">
    <citation type="submission" date="2013-04" db="EMBL/GenBank/DDBJ databases">
        <title>Oceanococcus atlanticus 22II-S10r2 Genome Sequencing.</title>
        <authorList>
            <person name="Lai Q."/>
            <person name="Li G."/>
            <person name="Shao Z."/>
        </authorList>
    </citation>
    <scope>NUCLEOTIDE SEQUENCE [LARGE SCALE GENOMIC DNA]</scope>
    <source>
        <strain evidence="7 8">22II-S10r2</strain>
    </source>
</reference>
<dbReference type="SUPFAM" id="SSF55103">
    <property type="entry name" value="FAD-linked oxidases, C-terminal domain"/>
    <property type="match status" value="1"/>
</dbReference>
<dbReference type="Pfam" id="PF01565">
    <property type="entry name" value="FAD_binding_4"/>
    <property type="match status" value="1"/>
</dbReference>
<dbReference type="RefSeq" id="WP_083563095.1">
    <property type="nucleotide sequence ID" value="NZ_AQQV01000004.1"/>
</dbReference>
<comment type="caution">
    <text evidence="7">The sequence shown here is derived from an EMBL/GenBank/DDBJ whole genome shotgun (WGS) entry which is preliminary data.</text>
</comment>
<evidence type="ECO:0000313" key="8">
    <source>
        <dbReference type="Proteomes" id="UP000192342"/>
    </source>
</evidence>
<dbReference type="PANTHER" id="PTHR42934:SF2">
    <property type="entry name" value="GLYCOLATE OXIDASE SUBUNIT GLCD"/>
    <property type="match status" value="1"/>
</dbReference>
<comment type="similarity">
    <text evidence="2">Belongs to the FAD-binding oxidoreductase/transferase type 4 family.</text>
</comment>
<dbReference type="STRING" id="1317117.ATO7_14683"/>
<dbReference type="InterPro" id="IPR016164">
    <property type="entry name" value="FAD-linked_Oxase-like_C"/>
</dbReference>
<evidence type="ECO:0000256" key="4">
    <source>
        <dbReference type="ARBA" id="ARBA00022827"/>
    </source>
</evidence>
<feature type="domain" description="FAD-binding PCMH-type" evidence="6">
    <location>
        <begin position="36"/>
        <end position="215"/>
    </location>
</feature>
<dbReference type="InterPro" id="IPR006094">
    <property type="entry name" value="Oxid_FAD_bind_N"/>
</dbReference>
<evidence type="ECO:0000256" key="1">
    <source>
        <dbReference type="ARBA" id="ARBA00001974"/>
    </source>
</evidence>
<evidence type="ECO:0000259" key="6">
    <source>
        <dbReference type="PROSITE" id="PS51387"/>
    </source>
</evidence>
<dbReference type="GO" id="GO:0016491">
    <property type="term" value="F:oxidoreductase activity"/>
    <property type="evidence" value="ECO:0007669"/>
    <property type="project" value="UniProtKB-KW"/>
</dbReference>
<dbReference type="FunFam" id="1.10.45.10:FF:000001">
    <property type="entry name" value="D-lactate dehydrogenase mitochondrial"/>
    <property type="match status" value="1"/>
</dbReference>
<dbReference type="InterPro" id="IPR051914">
    <property type="entry name" value="FAD-linked_OxidoTrans_Type4"/>
</dbReference>
<dbReference type="GO" id="GO:0071949">
    <property type="term" value="F:FAD binding"/>
    <property type="evidence" value="ECO:0007669"/>
    <property type="project" value="InterPro"/>
</dbReference>
<dbReference type="Gene3D" id="3.30.465.10">
    <property type="match status" value="1"/>
</dbReference>
<keyword evidence="4" id="KW-0274">FAD</keyword>
<keyword evidence="8" id="KW-1185">Reference proteome</keyword>
<gene>
    <name evidence="7" type="ORF">ATO7_14683</name>
</gene>
<dbReference type="InterPro" id="IPR016166">
    <property type="entry name" value="FAD-bd_PCMH"/>
</dbReference>
<sequence>MSLTRGQLDGLRACGNAEILTDPAQRLAYGYDNSKQQAQPDAVVLAEDSATIAALARWCSAQRVPLVVRGAGTNTVGATVPTRGGIVLSLERMHRIIEFSPENQYLRCQAGTRNGDVQARAQDAGLFWPPDPTSSGFSTVGGNLGCNAGGPRAVKYGTCRDNILGLTAVTGDGRIIEAGCRTTKGVVGYDLTRLLVGSEGTLAIITEATLLLRAQAEARWSIRAAYASVEAAAAAVSAMMAQPVRPCALEFMDATAVKLVREHGGVELPGDTQALLLIDIDGAAERLADDAATLRHFAAHNALLDWSVASDPSAAAGLWQARKALSPCLRSLAPQKINEDVVVPVSRLPELIERLQQISAQFALPIVNFGHAGNGNVHVNILADFAIAAQRAAVEPCLEAVFSCVLELGGTLSGEHGVGLAKRAFVAREVTPSSLALMHQIKQVFDPVGILNPDKTLPAI</sequence>
<dbReference type="AlphaFoldDB" id="A0A1Y1SAN9"/>
<dbReference type="InterPro" id="IPR016169">
    <property type="entry name" value="FAD-bd_PCMH_sub2"/>
</dbReference>
<dbReference type="Gene3D" id="1.10.45.10">
    <property type="entry name" value="Vanillyl-alcohol Oxidase, Chain A, domain 4"/>
    <property type="match status" value="1"/>
</dbReference>